<dbReference type="Proteomes" id="UP000235914">
    <property type="component" value="Unassembled WGS sequence"/>
</dbReference>
<evidence type="ECO:0000256" key="1">
    <source>
        <dbReference type="SAM" id="Coils"/>
    </source>
</evidence>
<accession>A0A2N8HXM8</accession>
<dbReference type="OrthoDB" id="197986at2"/>
<dbReference type="RefSeq" id="WP_022197005.1">
    <property type="nucleotide sequence ID" value="NZ_AP021898.1"/>
</dbReference>
<keyword evidence="2" id="KW-0812">Transmembrane</keyword>
<dbReference type="InterPro" id="IPR007060">
    <property type="entry name" value="FtsL/DivIC"/>
</dbReference>
<comment type="caution">
    <text evidence="3">The sequence shown here is derived from an EMBL/GenBank/DDBJ whole genome shotgun (WGS) entry which is preliminary data.</text>
</comment>
<reference evidence="5 6" key="1">
    <citation type="journal article" date="2017" name="BMC Genomics">
        <title>Genome sequencing of 39 Akkermansia muciniphila isolates reveals its population structure, genomic and functional diverisity, and global distribution in mammalian gut microbiotas.</title>
        <authorList>
            <person name="Guo X."/>
            <person name="Li S."/>
            <person name="Zhang J."/>
            <person name="Wu F."/>
            <person name="Li X."/>
            <person name="Wu D."/>
            <person name="Zhang M."/>
            <person name="Ou Z."/>
            <person name="Jie Z."/>
            <person name="Yan Q."/>
            <person name="Li P."/>
            <person name="Yi J."/>
            <person name="Peng Y."/>
        </authorList>
    </citation>
    <scope>NUCLEOTIDE SEQUENCE [LARGE SCALE GENOMIC DNA]</scope>
    <source>
        <strain evidence="4 6">GP28</strain>
        <strain evidence="3 5">GP43</strain>
    </source>
</reference>
<feature type="transmembrane region" description="Helical" evidence="2">
    <location>
        <begin position="30"/>
        <end position="49"/>
    </location>
</feature>
<dbReference type="AlphaFoldDB" id="A0A2N8HXM8"/>
<dbReference type="Pfam" id="PF04977">
    <property type="entry name" value="DivIC"/>
    <property type="match status" value="1"/>
</dbReference>
<evidence type="ECO:0000256" key="2">
    <source>
        <dbReference type="SAM" id="Phobius"/>
    </source>
</evidence>
<organism evidence="3 5">
    <name type="scientific">Akkermansia muciniphila</name>
    <dbReference type="NCBI Taxonomy" id="239935"/>
    <lineage>
        <taxon>Bacteria</taxon>
        <taxon>Pseudomonadati</taxon>
        <taxon>Verrucomicrobiota</taxon>
        <taxon>Verrucomicrobiia</taxon>
        <taxon>Verrucomicrobiales</taxon>
        <taxon>Akkermansiaceae</taxon>
        <taxon>Akkermansia</taxon>
    </lineage>
</organism>
<evidence type="ECO:0000313" key="6">
    <source>
        <dbReference type="Proteomes" id="UP000236075"/>
    </source>
</evidence>
<keyword evidence="2" id="KW-0472">Membrane</keyword>
<gene>
    <name evidence="4" type="ORF">CXT95_11080</name>
    <name evidence="3" type="ORF">CXU09_11070</name>
</gene>
<dbReference type="GeneID" id="84023867"/>
<dbReference type="Proteomes" id="UP000236075">
    <property type="component" value="Unassembled WGS sequence"/>
</dbReference>
<feature type="coiled-coil region" evidence="1">
    <location>
        <begin position="57"/>
        <end position="84"/>
    </location>
</feature>
<evidence type="ECO:0000313" key="4">
    <source>
        <dbReference type="EMBL" id="PNC99944.1"/>
    </source>
</evidence>
<dbReference type="EMBL" id="PJLB01000012">
    <property type="protein sequence ID" value="PNC99944.1"/>
    <property type="molecule type" value="Genomic_DNA"/>
</dbReference>
<name>A0A2N8HXM8_9BACT</name>
<protein>
    <recommendedName>
        <fullName evidence="7">Septum formation initiator family protein</fullName>
    </recommendedName>
</protein>
<keyword evidence="2" id="KW-1133">Transmembrane helix</keyword>
<evidence type="ECO:0000313" key="3">
    <source>
        <dbReference type="EMBL" id="PNC53828.1"/>
    </source>
</evidence>
<proteinExistence type="predicted"/>
<evidence type="ECO:0008006" key="7">
    <source>
        <dbReference type="Google" id="ProtNLM"/>
    </source>
</evidence>
<keyword evidence="1" id="KW-0175">Coiled coil</keyword>
<sequence>MLWRRRYYHRFTLAELEIRREKRALIVQRALRLFAIVLALCLTMLLSLVCFKPWKDLRSLEHERSFLQAHLEKSREQMEQAKNEFIWISQDPHYFEMIARDKGNLALPGEHILRIAEPKRLK</sequence>
<dbReference type="EMBL" id="PJKN01000007">
    <property type="protein sequence ID" value="PNC53828.1"/>
    <property type="molecule type" value="Genomic_DNA"/>
</dbReference>
<evidence type="ECO:0000313" key="5">
    <source>
        <dbReference type="Proteomes" id="UP000235914"/>
    </source>
</evidence>